<keyword evidence="2" id="KW-1185">Reference proteome</keyword>
<gene>
    <name evidence="1" type="ORF">FHS77_003145</name>
</gene>
<dbReference type="EMBL" id="JACIIU010000043">
    <property type="protein sequence ID" value="MBB6262566.1"/>
    <property type="molecule type" value="Genomic_DNA"/>
</dbReference>
<organism evidence="1 2">
    <name type="scientific">Paenochrobactrum gallinarii</name>
    <dbReference type="NCBI Taxonomy" id="643673"/>
    <lineage>
        <taxon>Bacteria</taxon>
        <taxon>Pseudomonadati</taxon>
        <taxon>Pseudomonadota</taxon>
        <taxon>Alphaproteobacteria</taxon>
        <taxon>Hyphomicrobiales</taxon>
        <taxon>Brucellaceae</taxon>
        <taxon>Paenochrobactrum</taxon>
    </lineage>
</organism>
<dbReference type="Proteomes" id="UP000555393">
    <property type="component" value="Unassembled WGS sequence"/>
</dbReference>
<name>A0A841LYR9_9HYPH</name>
<evidence type="ECO:0000313" key="2">
    <source>
        <dbReference type="Proteomes" id="UP000555393"/>
    </source>
</evidence>
<proteinExistence type="predicted"/>
<reference evidence="1 2" key="1">
    <citation type="submission" date="2020-08" db="EMBL/GenBank/DDBJ databases">
        <title>Genomic Encyclopedia of Type Strains, Phase IV (KMG-IV): sequencing the most valuable type-strain genomes for metagenomic binning, comparative biology and taxonomic classification.</title>
        <authorList>
            <person name="Goeker M."/>
        </authorList>
    </citation>
    <scope>NUCLEOTIDE SEQUENCE [LARGE SCALE GENOMIC DNA]</scope>
    <source>
        <strain evidence="1 2">DSM 22336</strain>
    </source>
</reference>
<sequence>MIKDKTEAAYRRGTALEKRRAMMEEWSSFLNKVKGDD</sequence>
<dbReference type="AlphaFoldDB" id="A0A841LYR9"/>
<protein>
    <recommendedName>
        <fullName evidence="3">Integrase</fullName>
    </recommendedName>
</protein>
<accession>A0A841LYR9</accession>
<comment type="caution">
    <text evidence="1">The sequence shown here is derived from an EMBL/GenBank/DDBJ whole genome shotgun (WGS) entry which is preliminary data.</text>
</comment>
<evidence type="ECO:0000313" key="1">
    <source>
        <dbReference type="EMBL" id="MBB6262566.1"/>
    </source>
</evidence>
<evidence type="ECO:0008006" key="3">
    <source>
        <dbReference type="Google" id="ProtNLM"/>
    </source>
</evidence>